<proteinExistence type="predicted"/>
<protein>
    <submittedName>
        <fullName evidence="5">Glycogen(Starch) synthase</fullName>
    </submittedName>
</protein>
<dbReference type="Gene3D" id="3.40.50.2000">
    <property type="entry name" value="Glycogen Phosphorylase B"/>
    <property type="match status" value="2"/>
</dbReference>
<comment type="caution">
    <text evidence="5">The sequence shown here is derived from an EMBL/GenBank/DDBJ whole genome shotgun (WGS) entry which is preliminary data.</text>
</comment>
<dbReference type="Proteomes" id="UP000271683">
    <property type="component" value="Unassembled WGS sequence"/>
</dbReference>
<gene>
    <name evidence="5" type="ORF">EDD30_4829</name>
</gene>
<feature type="domain" description="Glycosyltransferase subfamily 4-like N-terminal" evidence="4">
    <location>
        <begin position="83"/>
        <end position="204"/>
    </location>
</feature>
<dbReference type="RefSeq" id="WP_244945379.1">
    <property type="nucleotide sequence ID" value="NZ_RJKL01000001.1"/>
</dbReference>
<dbReference type="PANTHER" id="PTHR12526">
    <property type="entry name" value="GLYCOSYLTRANSFERASE"/>
    <property type="match status" value="1"/>
</dbReference>
<dbReference type="CDD" id="cd03801">
    <property type="entry name" value="GT4_PimA-like"/>
    <property type="match status" value="1"/>
</dbReference>
<dbReference type="InterPro" id="IPR028098">
    <property type="entry name" value="Glyco_trans_4-like_N"/>
</dbReference>
<organism evidence="5 6">
    <name type="scientific">Couchioplanes caeruleus</name>
    <dbReference type="NCBI Taxonomy" id="56438"/>
    <lineage>
        <taxon>Bacteria</taxon>
        <taxon>Bacillati</taxon>
        <taxon>Actinomycetota</taxon>
        <taxon>Actinomycetes</taxon>
        <taxon>Micromonosporales</taxon>
        <taxon>Micromonosporaceae</taxon>
        <taxon>Couchioplanes</taxon>
    </lineage>
</organism>
<reference evidence="5 6" key="1">
    <citation type="submission" date="2018-11" db="EMBL/GenBank/DDBJ databases">
        <title>Sequencing the genomes of 1000 actinobacteria strains.</title>
        <authorList>
            <person name="Klenk H.-P."/>
        </authorList>
    </citation>
    <scope>NUCLEOTIDE SEQUENCE [LARGE SCALE GENOMIC DNA]</scope>
    <source>
        <strain evidence="5 6">DSM 43634</strain>
    </source>
</reference>
<evidence type="ECO:0000259" key="3">
    <source>
        <dbReference type="Pfam" id="PF00534"/>
    </source>
</evidence>
<evidence type="ECO:0000313" key="6">
    <source>
        <dbReference type="Proteomes" id="UP000271683"/>
    </source>
</evidence>
<dbReference type="InterPro" id="IPR001296">
    <property type="entry name" value="Glyco_trans_1"/>
</dbReference>
<evidence type="ECO:0000256" key="1">
    <source>
        <dbReference type="ARBA" id="ARBA00022676"/>
    </source>
</evidence>
<accession>A0A3N1GNS5</accession>
<dbReference type="SUPFAM" id="SSF53756">
    <property type="entry name" value="UDP-Glycosyltransferase/glycogen phosphorylase"/>
    <property type="match status" value="1"/>
</dbReference>
<dbReference type="Pfam" id="PF13439">
    <property type="entry name" value="Glyco_transf_4"/>
    <property type="match status" value="1"/>
</dbReference>
<name>A0A3N1GNS5_9ACTN</name>
<keyword evidence="1" id="KW-0328">Glycosyltransferase</keyword>
<evidence type="ECO:0000256" key="2">
    <source>
        <dbReference type="ARBA" id="ARBA00022679"/>
    </source>
</evidence>
<dbReference type="EMBL" id="RJKL01000001">
    <property type="protein sequence ID" value="ROP31902.1"/>
    <property type="molecule type" value="Genomic_DNA"/>
</dbReference>
<dbReference type="GO" id="GO:0016757">
    <property type="term" value="F:glycosyltransferase activity"/>
    <property type="evidence" value="ECO:0007669"/>
    <property type="project" value="UniProtKB-KW"/>
</dbReference>
<dbReference type="Pfam" id="PF00534">
    <property type="entry name" value="Glycos_transf_1"/>
    <property type="match status" value="1"/>
</dbReference>
<keyword evidence="2" id="KW-0808">Transferase</keyword>
<evidence type="ECO:0000313" key="5">
    <source>
        <dbReference type="EMBL" id="ROP31902.1"/>
    </source>
</evidence>
<feature type="domain" description="Glycosyl transferase family 1" evidence="3">
    <location>
        <begin position="219"/>
        <end position="356"/>
    </location>
</feature>
<dbReference type="AlphaFoldDB" id="A0A3N1GNS5"/>
<sequence>MSGPVAVVTPWYPSTQLPFRGAFVQAMTEATAPGTASFTVYHCDSWVARLSADEDARIADAVRALMPVAGTPSRTVGGADLVTVPVPMPRALPFAEQARRAAASLKVALGGRPIAAPVVHAHVGLLGGLPALRNMRSDSRLFVTEHATFLDRMLAEPDGRAGYAEVLAACEAFFVVGDPLRAQLAEAFPEHADKLRSIANPIDFATPRAEPVKSLHRWLFVGGLIERKGVGWLLEAFAVCRRQEPALTLTLVGEGELRGRLGERAEELGVADAVTFAGALSPVEALGLMREHDVLVHPSRYETFGVVVVEAAAAGMPVIVTRCGGPEQTLAGIESDAGQLIEVEEDSTAIVAGYEQLRDRFPGGMDLDRARRVLADRFGYQAVARQHHDAWFSSPSADPS</sequence>
<evidence type="ECO:0000259" key="4">
    <source>
        <dbReference type="Pfam" id="PF13439"/>
    </source>
</evidence>